<keyword evidence="3" id="KW-1185">Reference proteome</keyword>
<accession>A0A371E225</accession>
<protein>
    <recommendedName>
        <fullName evidence="1">Reverse transcriptase Ty1/copia-type domain-containing protein</fullName>
    </recommendedName>
</protein>
<dbReference type="AlphaFoldDB" id="A0A371E225"/>
<organism evidence="2 3">
    <name type="scientific">Mucuna pruriens</name>
    <name type="common">Velvet bean</name>
    <name type="synonym">Dolichos pruriens</name>
    <dbReference type="NCBI Taxonomy" id="157652"/>
    <lineage>
        <taxon>Eukaryota</taxon>
        <taxon>Viridiplantae</taxon>
        <taxon>Streptophyta</taxon>
        <taxon>Embryophyta</taxon>
        <taxon>Tracheophyta</taxon>
        <taxon>Spermatophyta</taxon>
        <taxon>Magnoliopsida</taxon>
        <taxon>eudicotyledons</taxon>
        <taxon>Gunneridae</taxon>
        <taxon>Pentapetalae</taxon>
        <taxon>rosids</taxon>
        <taxon>fabids</taxon>
        <taxon>Fabales</taxon>
        <taxon>Fabaceae</taxon>
        <taxon>Papilionoideae</taxon>
        <taxon>50 kb inversion clade</taxon>
        <taxon>NPAAA clade</taxon>
        <taxon>indigoferoid/millettioid clade</taxon>
        <taxon>Phaseoleae</taxon>
        <taxon>Mucuna</taxon>
    </lineage>
</organism>
<comment type="caution">
    <text evidence="2">The sequence shown here is derived from an EMBL/GenBank/DDBJ whole genome shotgun (WGS) entry which is preliminary data.</text>
</comment>
<evidence type="ECO:0000313" key="2">
    <source>
        <dbReference type="EMBL" id="RDX59351.1"/>
    </source>
</evidence>
<evidence type="ECO:0000259" key="1">
    <source>
        <dbReference type="Pfam" id="PF07727"/>
    </source>
</evidence>
<sequence>MDVPMTFLNRNPLEDVYHTFRGFVNPREVENIYKLQDPFMEYLFDETIKQLRLIKNEDRPCAYKKVSGSTIILLVLYVDDILLIENDIPTLQHVKTWLGNYFSMKDLGEASYMLGIRFYRDRSLKLLDLCQSTYVNKVLRHFNMHDSKKDLLPMSHGILLFKEEFLLHNMKKNT</sequence>
<dbReference type="OrthoDB" id="1747567at2759"/>
<proteinExistence type="predicted"/>
<name>A0A371E225_MUCPR</name>
<feature type="domain" description="Reverse transcriptase Ty1/copia-type" evidence="1">
    <location>
        <begin position="1"/>
        <end position="154"/>
    </location>
</feature>
<evidence type="ECO:0000313" key="3">
    <source>
        <dbReference type="Proteomes" id="UP000257109"/>
    </source>
</evidence>
<dbReference type="EMBL" id="QJKJ01017189">
    <property type="protein sequence ID" value="RDX59351.1"/>
    <property type="molecule type" value="Genomic_DNA"/>
</dbReference>
<dbReference type="InterPro" id="IPR013103">
    <property type="entry name" value="RVT_2"/>
</dbReference>
<dbReference type="Proteomes" id="UP000257109">
    <property type="component" value="Unassembled WGS sequence"/>
</dbReference>
<feature type="non-terminal residue" evidence="2">
    <location>
        <position position="1"/>
    </location>
</feature>
<dbReference type="Pfam" id="PF07727">
    <property type="entry name" value="RVT_2"/>
    <property type="match status" value="1"/>
</dbReference>
<gene>
    <name evidence="2" type="ORF">CR513_61872</name>
</gene>
<reference evidence="2" key="1">
    <citation type="submission" date="2018-05" db="EMBL/GenBank/DDBJ databases">
        <title>Draft genome of Mucuna pruriens seed.</title>
        <authorList>
            <person name="Nnadi N.E."/>
            <person name="Vos R."/>
            <person name="Hasami M.H."/>
            <person name="Devisetty U.K."/>
            <person name="Aguiy J.C."/>
        </authorList>
    </citation>
    <scope>NUCLEOTIDE SEQUENCE [LARGE SCALE GENOMIC DNA]</scope>
    <source>
        <strain evidence="2">JCA_2017</strain>
    </source>
</reference>